<keyword evidence="2" id="KW-1185">Reference proteome</keyword>
<name>A0ABY4SFA2_AQUTE</name>
<dbReference type="Proteomes" id="UP001056201">
    <property type="component" value="Plasmid A"/>
</dbReference>
<dbReference type="Pfam" id="PF15731">
    <property type="entry name" value="MqsA_antitoxin"/>
    <property type="match status" value="1"/>
</dbReference>
<dbReference type="EMBL" id="CP097637">
    <property type="protein sequence ID" value="URI11992.1"/>
    <property type="molecule type" value="Genomic_DNA"/>
</dbReference>
<evidence type="ECO:0000313" key="1">
    <source>
        <dbReference type="EMBL" id="URI11992.1"/>
    </source>
</evidence>
<protein>
    <submittedName>
        <fullName evidence="1">Type II toxin-antitoxin system MqsA family antitoxin</fullName>
    </submittedName>
</protein>
<dbReference type="NCBIfam" id="TIGR03831">
    <property type="entry name" value="YgiT_finger"/>
    <property type="match status" value="1"/>
</dbReference>
<sequence>MICPECGAAELVHDTRDMPVEHNGQTTTIPAVSGDYCPACGEAVLDREQGDRVGELVGAFVRQVDGPAKRYTKRYKLEDLEVFDGAYHLQDEEQIQIYLEEMAKENHAELWAKALDDVARARERWNLPVPGDEPARQP</sequence>
<evidence type="ECO:0000313" key="2">
    <source>
        <dbReference type="Proteomes" id="UP001056201"/>
    </source>
</evidence>
<dbReference type="CDD" id="cd12870">
    <property type="entry name" value="MqsA"/>
    <property type="match status" value="1"/>
</dbReference>
<keyword evidence="1" id="KW-0614">Plasmid</keyword>
<proteinExistence type="predicted"/>
<geneLocation type="plasmid" evidence="1 2">
    <name>A</name>
</geneLocation>
<reference evidence="1" key="1">
    <citation type="submission" date="2022-05" db="EMBL/GenBank/DDBJ databases">
        <title>An RpoN-dependent PEP-CTERM gene is involved in floc formation of an Aquincola tertiaricarbonis strain.</title>
        <authorList>
            <person name="Qiu D."/>
            <person name="Xia M."/>
        </authorList>
    </citation>
    <scope>NUCLEOTIDE SEQUENCE</scope>
    <source>
        <strain evidence="1">RN12</strain>
        <plasmid evidence="1">A</plasmid>
    </source>
</reference>
<accession>A0ABY4SFA2</accession>
<dbReference type="InterPro" id="IPR032758">
    <property type="entry name" value="MqsA/HigA-2"/>
</dbReference>
<gene>
    <name evidence="1" type="ORF">MW290_32215</name>
</gene>
<dbReference type="Gene3D" id="3.10.20.860">
    <property type="match status" value="1"/>
</dbReference>
<organism evidence="1 2">
    <name type="scientific">Aquincola tertiaricarbonis</name>
    <dbReference type="NCBI Taxonomy" id="391953"/>
    <lineage>
        <taxon>Bacteria</taxon>
        <taxon>Pseudomonadati</taxon>
        <taxon>Pseudomonadota</taxon>
        <taxon>Betaproteobacteria</taxon>
        <taxon>Burkholderiales</taxon>
        <taxon>Sphaerotilaceae</taxon>
        <taxon>Aquincola</taxon>
    </lineage>
</organism>
<dbReference type="InterPro" id="IPR022453">
    <property type="entry name" value="Znf_MqsA-type"/>
</dbReference>
<dbReference type="RefSeq" id="WP_250200182.1">
    <property type="nucleotide sequence ID" value="NZ_CP097637.1"/>
</dbReference>